<sequence length="78" mass="8516">MNIMTLKLGWTQNGTPGTMADEEEAHQNDDKCIRHMRAGSRKAQSQASSKSICVVKGLLGKGVKACLASKLIERMLLE</sequence>
<name>A0A077R2W9_9BASI</name>
<dbReference type="EMBL" id="HG529702">
    <property type="protein sequence ID" value="CDI56860.1"/>
    <property type="molecule type" value="Genomic_DNA"/>
</dbReference>
<reference evidence="1" key="1">
    <citation type="journal article" date="2014" name="Genome Biol. Evol.">
        <title>Gene Loss Rather Than Gene Gain Is Associated with a Host Jump from Monocots to Dicots in the Smut Fungus Melanopsichium pennsylvanicum.</title>
        <authorList>
            <person name="Sharma R."/>
            <person name="Mishra B."/>
            <person name="Runge F."/>
            <person name="Thines M."/>
        </authorList>
    </citation>
    <scope>NUCLEOTIDE SEQUENCE</scope>
    <source>
        <strain evidence="1">4</strain>
    </source>
</reference>
<evidence type="ECO:0000313" key="1">
    <source>
        <dbReference type="EMBL" id="CDI56860.1"/>
    </source>
</evidence>
<dbReference type="AlphaFoldDB" id="A0A077R2W9"/>
<organism evidence="1">
    <name type="scientific">Melanopsichium pennsylvanicum 4</name>
    <dbReference type="NCBI Taxonomy" id="1398559"/>
    <lineage>
        <taxon>Eukaryota</taxon>
        <taxon>Fungi</taxon>
        <taxon>Dikarya</taxon>
        <taxon>Basidiomycota</taxon>
        <taxon>Ustilaginomycotina</taxon>
        <taxon>Ustilaginomycetes</taxon>
        <taxon>Ustilaginales</taxon>
        <taxon>Ustilaginaceae</taxon>
        <taxon>Melanopsichium</taxon>
    </lineage>
</organism>
<protein>
    <submittedName>
        <fullName evidence="1">Uncharacterized protein</fullName>
    </submittedName>
</protein>
<accession>A0A077R2W9</accession>
<proteinExistence type="predicted"/>